<dbReference type="PANTHER" id="PTHR30563:SF0">
    <property type="entry name" value="DNA RECOMBINATION PROTEIN RMUC"/>
    <property type="match status" value="1"/>
</dbReference>
<dbReference type="InterPro" id="IPR003798">
    <property type="entry name" value="DNA_recombination_RmuC"/>
</dbReference>
<comment type="similarity">
    <text evidence="2">Belongs to the RmuC family.</text>
</comment>
<comment type="caution">
    <text evidence="5">The sequence shown here is derived from an EMBL/GenBank/DDBJ whole genome shotgun (WGS) entry which is preliminary data.</text>
</comment>
<dbReference type="GO" id="GO:0006310">
    <property type="term" value="P:DNA recombination"/>
    <property type="evidence" value="ECO:0007669"/>
    <property type="project" value="UniProtKB-KW"/>
</dbReference>
<accession>A0A1F7I114</accession>
<evidence type="ECO:0000256" key="3">
    <source>
        <dbReference type="ARBA" id="ARBA00023054"/>
    </source>
</evidence>
<gene>
    <name evidence="5" type="ORF">A3F03_02170</name>
</gene>
<dbReference type="Proteomes" id="UP000176803">
    <property type="component" value="Unassembled WGS sequence"/>
</dbReference>
<dbReference type="PANTHER" id="PTHR30563">
    <property type="entry name" value="DNA RECOMBINATION PROTEIN RMUC"/>
    <property type="match status" value="1"/>
</dbReference>
<evidence type="ECO:0000313" key="6">
    <source>
        <dbReference type="Proteomes" id="UP000176803"/>
    </source>
</evidence>
<dbReference type="AlphaFoldDB" id="A0A1F7I114"/>
<evidence type="ECO:0000313" key="5">
    <source>
        <dbReference type="EMBL" id="OGK37068.1"/>
    </source>
</evidence>
<name>A0A1F7I114_9BACT</name>
<dbReference type="Pfam" id="PF02646">
    <property type="entry name" value="RmuC"/>
    <property type="match status" value="1"/>
</dbReference>
<protein>
    <recommendedName>
        <fullName evidence="7">DNA recombination protein RmuC</fullName>
    </recommendedName>
</protein>
<evidence type="ECO:0008006" key="7">
    <source>
        <dbReference type="Google" id="ProtNLM"/>
    </source>
</evidence>
<keyword evidence="4" id="KW-0233">DNA recombination</keyword>
<proteinExistence type="inferred from homology"/>
<evidence type="ECO:0000256" key="4">
    <source>
        <dbReference type="ARBA" id="ARBA00023172"/>
    </source>
</evidence>
<comment type="function">
    <text evidence="1">Involved in DNA recombination.</text>
</comment>
<evidence type="ECO:0000256" key="1">
    <source>
        <dbReference type="ARBA" id="ARBA00003416"/>
    </source>
</evidence>
<evidence type="ECO:0000256" key="2">
    <source>
        <dbReference type="ARBA" id="ARBA00009840"/>
    </source>
</evidence>
<reference evidence="5 6" key="1">
    <citation type="journal article" date="2016" name="Nat. Commun.">
        <title>Thousands of microbial genomes shed light on interconnected biogeochemical processes in an aquifer system.</title>
        <authorList>
            <person name="Anantharaman K."/>
            <person name="Brown C.T."/>
            <person name="Hug L.A."/>
            <person name="Sharon I."/>
            <person name="Castelle C.J."/>
            <person name="Probst A.J."/>
            <person name="Thomas B.C."/>
            <person name="Singh A."/>
            <person name="Wilkins M.J."/>
            <person name="Karaoz U."/>
            <person name="Brodie E.L."/>
            <person name="Williams K.H."/>
            <person name="Hubbard S.S."/>
            <person name="Banfield J.F."/>
        </authorList>
    </citation>
    <scope>NUCLEOTIDE SEQUENCE [LARGE SCALE GENOMIC DNA]</scope>
</reference>
<sequence>MLLVIIRYWLKKIEEKAGVSGELVEWLKDLGQRLEQSTQTVDQKLSQNMQQFNSRLDNAATVIGRVQKSIGEFSEIGRSMKQLQEFLQSPKLRGNIGEQILRELLIQCLPPDLYSLQYAFQSGDKVDAVVKTSQGLIPIDSKFPIDNFRKMYEGQTDKDKEQYRKDFRGDVKKHITDIAQKYIMPSEGTMDYALMYIPSEAVYYEIINNADLYDFASQKRVIPVSPLSFYAYLKAILVSLEGLRIQSQAKEVLMLLQAIKKDYEKSDDSLNTLIKHLTNAYNQSNFLSKNFNALGQKIHSTQLLSAKPVKEKLIEQ</sequence>
<keyword evidence="3" id="KW-0175">Coiled coil</keyword>
<organism evidence="5 6">
    <name type="scientific">Candidatus Roizmanbacteria bacterium RIFCSPHIGHO2_12_FULL_41_11</name>
    <dbReference type="NCBI Taxonomy" id="1802052"/>
    <lineage>
        <taxon>Bacteria</taxon>
        <taxon>Candidatus Roizmaniibacteriota</taxon>
    </lineage>
</organism>
<dbReference type="EMBL" id="MGAC01000048">
    <property type="protein sequence ID" value="OGK37068.1"/>
    <property type="molecule type" value="Genomic_DNA"/>
</dbReference>